<comment type="caution">
    <text evidence="4">The sequence shown here is derived from an EMBL/GenBank/DDBJ whole genome shotgun (WGS) entry which is preliminary data.</text>
</comment>
<dbReference type="PANTHER" id="PTHR38340:SF1">
    <property type="entry name" value="S-LAYER PROTEIN"/>
    <property type="match status" value="1"/>
</dbReference>
<dbReference type="GO" id="GO:0005509">
    <property type="term" value="F:calcium ion binding"/>
    <property type="evidence" value="ECO:0007669"/>
    <property type="project" value="InterPro"/>
</dbReference>
<dbReference type="PROSITE" id="PS00330">
    <property type="entry name" value="HEMOLYSIN_CALCIUM"/>
    <property type="match status" value="1"/>
</dbReference>
<name>A0A3N1M2U1_9PROT</name>
<dbReference type="InterPro" id="IPR011049">
    <property type="entry name" value="Serralysin-like_metalloprot_C"/>
</dbReference>
<dbReference type="PANTHER" id="PTHR38340">
    <property type="entry name" value="S-LAYER PROTEIN"/>
    <property type="match status" value="1"/>
</dbReference>
<dbReference type="GO" id="GO:0005576">
    <property type="term" value="C:extracellular region"/>
    <property type="evidence" value="ECO:0007669"/>
    <property type="project" value="UniProtKB-SubCell"/>
</dbReference>
<dbReference type="EMBL" id="RJKX01000013">
    <property type="protein sequence ID" value="ROQ00042.1"/>
    <property type="molecule type" value="Genomic_DNA"/>
</dbReference>
<dbReference type="InterPro" id="IPR018511">
    <property type="entry name" value="Hemolysin-typ_Ca-bd_CS"/>
</dbReference>
<organism evidence="4 5">
    <name type="scientific">Stella humosa</name>
    <dbReference type="NCBI Taxonomy" id="94"/>
    <lineage>
        <taxon>Bacteria</taxon>
        <taxon>Pseudomonadati</taxon>
        <taxon>Pseudomonadota</taxon>
        <taxon>Alphaproteobacteria</taxon>
        <taxon>Rhodospirillales</taxon>
        <taxon>Stellaceae</taxon>
        <taxon>Stella</taxon>
    </lineage>
</organism>
<evidence type="ECO:0000256" key="3">
    <source>
        <dbReference type="SAM" id="MobiDB-lite"/>
    </source>
</evidence>
<dbReference type="InterPro" id="IPR001343">
    <property type="entry name" value="Hemolysn_Ca-bd"/>
</dbReference>
<proteinExistence type="predicted"/>
<accession>A0A3N1M2U1</accession>
<dbReference type="OrthoDB" id="9809583at2"/>
<dbReference type="PRINTS" id="PR00313">
    <property type="entry name" value="CABNDNGRPT"/>
</dbReference>
<evidence type="ECO:0000256" key="1">
    <source>
        <dbReference type="ARBA" id="ARBA00004613"/>
    </source>
</evidence>
<sequence length="307" mass="31576">MGTLVVNGSIDMTVNAGFYPLTPPYVFTASAVSVQLQTPLGTIQTFTGAFTSQNQVVTSGFIGSMKETIGNSADLNYEGVGFNIDLGLYIDRVAALDSFGLRQAIFSGNDTIAGGAGDDKLLGFDGNDLLTGSHGDDQINGNQGEDQVFGGNGNDSLHGGQGNDAVSGDKADDFLTGSLGNDDVRGGDGNDYAYGGKGDDFVHGGAGNDYIRGDIGDDVLVGGDGRDLFAFGDGSGRDAIEDFFKSEGDQIGIQININGTGIASFADLQGRLIPQADGTGIDFGGGNSVLIKSLTTSQISAGDFFFY</sequence>
<reference evidence="4 5" key="1">
    <citation type="submission" date="2018-11" db="EMBL/GenBank/DDBJ databases">
        <title>Genomic Encyclopedia of Type Strains, Phase IV (KMG-IV): sequencing the most valuable type-strain genomes for metagenomic binning, comparative biology and taxonomic classification.</title>
        <authorList>
            <person name="Goeker M."/>
        </authorList>
    </citation>
    <scope>NUCLEOTIDE SEQUENCE [LARGE SCALE GENOMIC DNA]</scope>
    <source>
        <strain evidence="4 5">DSM 5900</strain>
    </source>
</reference>
<dbReference type="RefSeq" id="WP_142235688.1">
    <property type="nucleotide sequence ID" value="NZ_AP019700.1"/>
</dbReference>
<comment type="subcellular location">
    <subcellularLocation>
        <location evidence="1">Secreted</location>
    </subcellularLocation>
</comment>
<evidence type="ECO:0000256" key="2">
    <source>
        <dbReference type="ARBA" id="ARBA00022525"/>
    </source>
</evidence>
<dbReference type="InterPro" id="IPR050557">
    <property type="entry name" value="RTX_toxin/Mannuronan_C5-epim"/>
</dbReference>
<dbReference type="Pfam" id="PF00353">
    <property type="entry name" value="HemolysinCabind"/>
    <property type="match status" value="2"/>
</dbReference>
<evidence type="ECO:0000313" key="4">
    <source>
        <dbReference type="EMBL" id="ROQ00042.1"/>
    </source>
</evidence>
<dbReference type="Proteomes" id="UP000278222">
    <property type="component" value="Unassembled WGS sequence"/>
</dbReference>
<dbReference type="Gene3D" id="2.150.10.10">
    <property type="entry name" value="Serralysin-like metalloprotease, C-terminal"/>
    <property type="match status" value="2"/>
</dbReference>
<keyword evidence="5" id="KW-1185">Reference proteome</keyword>
<keyword evidence="2" id="KW-0964">Secreted</keyword>
<dbReference type="SUPFAM" id="SSF51120">
    <property type="entry name" value="beta-Roll"/>
    <property type="match status" value="2"/>
</dbReference>
<dbReference type="AlphaFoldDB" id="A0A3N1M2U1"/>
<evidence type="ECO:0000313" key="5">
    <source>
        <dbReference type="Proteomes" id="UP000278222"/>
    </source>
</evidence>
<protein>
    <submittedName>
        <fullName evidence="4">Hemolysin type calcium-binding protein</fullName>
    </submittedName>
</protein>
<gene>
    <name evidence="4" type="ORF">EDC65_1837</name>
</gene>
<feature type="region of interest" description="Disordered" evidence="3">
    <location>
        <begin position="133"/>
        <end position="163"/>
    </location>
</feature>